<evidence type="ECO:0000256" key="5">
    <source>
        <dbReference type="ARBA" id="ARBA00022840"/>
    </source>
</evidence>
<dbReference type="Pfam" id="PF02769">
    <property type="entry name" value="AIRS_C"/>
    <property type="match status" value="1"/>
</dbReference>
<dbReference type="SUPFAM" id="SSF55326">
    <property type="entry name" value="PurM N-terminal domain-like"/>
    <property type="match status" value="2"/>
</dbReference>
<dbReference type="GO" id="GO:0005524">
    <property type="term" value="F:ATP binding"/>
    <property type="evidence" value="ECO:0007669"/>
    <property type="project" value="UniProtKB-KW"/>
</dbReference>
<dbReference type="OrthoDB" id="9804441at2"/>
<dbReference type="GO" id="GO:0005737">
    <property type="term" value="C:cytoplasm"/>
    <property type="evidence" value="ECO:0007669"/>
    <property type="project" value="TreeGrafter"/>
</dbReference>
<keyword evidence="3" id="KW-0547">Nucleotide-binding</keyword>
<keyword evidence="4" id="KW-0658">Purine biosynthesis</keyword>
<dbReference type="GO" id="GO:0046872">
    <property type="term" value="F:metal ion binding"/>
    <property type="evidence" value="ECO:0007669"/>
    <property type="project" value="UniProtKB-KW"/>
</dbReference>
<dbReference type="InterPro" id="IPR041609">
    <property type="entry name" value="PurL_linker"/>
</dbReference>
<protein>
    <submittedName>
        <fullName evidence="10">Phosphoribosylformylglycinamidine synthase</fullName>
        <ecNumber evidence="10">6.3.5.3</ecNumber>
    </submittedName>
</protein>
<organism evidence="10 11">
    <name type="scientific">Andreesenia angusta</name>
    <dbReference type="NCBI Taxonomy" id="39480"/>
    <lineage>
        <taxon>Bacteria</taxon>
        <taxon>Bacillati</taxon>
        <taxon>Bacillota</taxon>
        <taxon>Tissierellia</taxon>
        <taxon>Tissierellales</taxon>
        <taxon>Gottschalkiaceae</taxon>
        <taxon>Andreesenia</taxon>
    </lineage>
</organism>
<name>A0A1S1V7W7_9FIRM</name>
<dbReference type="SUPFAM" id="SSF52317">
    <property type="entry name" value="Class I glutamine amidotransferase-like"/>
    <property type="match status" value="1"/>
</dbReference>
<feature type="domain" description="Phosphoribosylformylglycinamidine synthase linker" evidence="9">
    <location>
        <begin position="182"/>
        <end position="229"/>
    </location>
</feature>
<evidence type="ECO:0000256" key="6">
    <source>
        <dbReference type="ARBA" id="ARBA00022842"/>
    </source>
</evidence>
<evidence type="ECO:0000313" key="11">
    <source>
        <dbReference type="Proteomes" id="UP000180254"/>
    </source>
</evidence>
<dbReference type="AlphaFoldDB" id="A0A1S1V7W7"/>
<reference evidence="10 11" key="1">
    <citation type="submission" date="2016-09" db="EMBL/GenBank/DDBJ databases">
        <title>Genome sequence of Eubacterium angustum.</title>
        <authorList>
            <person name="Poehlein A."/>
            <person name="Daniel R."/>
        </authorList>
    </citation>
    <scope>NUCLEOTIDE SEQUENCE [LARGE SCALE GENOMIC DNA]</scope>
    <source>
        <strain evidence="10 11">DSM 1989</strain>
    </source>
</reference>
<dbReference type="SMART" id="SM01211">
    <property type="entry name" value="GATase_5"/>
    <property type="match status" value="1"/>
</dbReference>
<evidence type="ECO:0000259" key="9">
    <source>
        <dbReference type="Pfam" id="PF18072"/>
    </source>
</evidence>
<dbReference type="PROSITE" id="PS51273">
    <property type="entry name" value="GATASE_TYPE_1"/>
    <property type="match status" value="1"/>
</dbReference>
<dbReference type="Pfam" id="PF18072">
    <property type="entry name" value="FGAR-AT_linker"/>
    <property type="match status" value="1"/>
</dbReference>
<dbReference type="EMBL" id="MKIE01000002">
    <property type="protein sequence ID" value="OHW62706.1"/>
    <property type="molecule type" value="Genomic_DNA"/>
</dbReference>
<dbReference type="CDD" id="cd02204">
    <property type="entry name" value="PurL_repeat2"/>
    <property type="match status" value="1"/>
</dbReference>
<dbReference type="FunFam" id="3.30.1330.10:FF:000013">
    <property type="entry name" value="Phosphoribosylformylglycinamidine synthase"/>
    <property type="match status" value="1"/>
</dbReference>
<dbReference type="RefSeq" id="WP_071061353.1">
    <property type="nucleotide sequence ID" value="NZ_MKIE01000002.1"/>
</dbReference>
<keyword evidence="5" id="KW-0067">ATP-binding</keyword>
<dbReference type="EC" id="6.3.5.3" evidence="10"/>
<keyword evidence="1 10" id="KW-0436">Ligase</keyword>
<sequence length="1254" mass="138021">MESVKRIFVEKRENFDIEAQKMLKDIKEELDIKGIKGLRLLNRYDMEGLDEELFEKVRTLILSEMTVDRVYCEEFDKSGSDIVFAVEYLPGQYDQRADSASQCIQILSGGERIKVKSAKVIALSGKISEEELQEIKDYIINPVDSREAGTEKPQSLWERCEIPKSVDKIEGFSKMGSEELDSLRLEMGLSMDLDDLDHCATYFGSVEQRDPTVTEIRVLDTYWSDHCRHTTFNTEIKDIEIAEGPYREAIEKAYSDYLDSRKAVYGEDESSRPICLMDMAVIAMKEMRASGELEDLEVSDEINACSMEVDADLDGKLEKWLVMFKNETHNHPTEIEPFGGAATCLGGAIRDLLSGRSYVYQAMRVTGSGDPRTPVKDTIPGKLPQRKITTEAAHGFSSYGNQIGLATGKVSEVYDSGFVAKRMEIGAVIAAAPRENVLRLDPKAGDVVLLVGGATGRDGCGGATGSSKQHTEESISSSGAEVQKGNAPEERKIQRLFRMPEAAKMIKKCNDFGAGGVSVAIGELAPSIDIYLNKVPKKYDGLDGTEIAISESQERMAVVVESEDVEEFRRLARLENLEAVHVADITDTGRLRMDWNGEWILDIERGFLDSNGAKKESRARIESPEESGYFKLNMDSTKSLKELWLENLSDLNVADQKGLTEMFDSSVGASSVLMPYGGLYEDTPTEGMAAKLPVLYGDTSTATIMAHGYNPNIGRWSPFHGGLYSVLESLAKIVSMGGSHKKARLTLQEYFEKLGDDPERWGKPVASLLGALQAQKMLRIPAIGGKDSMSGTFENLSVPPTLVSFAVAVADVKDIISPELKRIDSKLVFLKVDVDGSHIPDLSSVDRTYTKVTELIRGGKIISAHTVGHGGIAAAVSKMAFGNRVGVRIEDENSVEELFYPYYGGIVAEVARDFDIDSELQGLNFKKIGDTCGEREISFKGESISLSEALESWREPLKQVFPYESGEREKATEVCYDRGPSRFSATIKTAKPKVLVPCFPGTNSEYDTARAFMEAGGDAEIFVFRNLSPRDIEQSVEQLAKKISESQIIAIPGGFSAGDEPDGSGKFIATVFRNEIIAESVMELLNRRDGLMLGICNGFQALVKLGLLPYGEIRELEQNSPTLTFNGIGKHVAKMARTKVVSNLSTWMALEEVGRAHSIAISHGEGRFVADGDVLETLVSNGQIATQYVDEEGNVCSGNCNPNGSKMAIEGITSPDGRVFGKMGHSERYSRNAFKNIIGNKEQRIFEAGIKYFK</sequence>
<dbReference type="PANTHER" id="PTHR10099:SF1">
    <property type="entry name" value="PHOSPHORIBOSYLFORMYLGLYCINAMIDINE SYNTHASE"/>
    <property type="match status" value="1"/>
</dbReference>
<dbReference type="InterPro" id="IPR010918">
    <property type="entry name" value="PurM-like_C_dom"/>
</dbReference>
<dbReference type="InterPro" id="IPR036676">
    <property type="entry name" value="PurM-like_C_sf"/>
</dbReference>
<comment type="caution">
    <text evidence="10">The sequence shown here is derived from an EMBL/GenBank/DDBJ whole genome shotgun (WGS) entry which is preliminary data.</text>
</comment>
<dbReference type="PANTHER" id="PTHR10099">
    <property type="entry name" value="PHOSPHORIBOSYLFORMYLGLYCINAMIDINE SYNTHASE"/>
    <property type="match status" value="1"/>
</dbReference>
<gene>
    <name evidence="10" type="primary">purL</name>
    <name evidence="10" type="ORF">EUAN_04900</name>
</gene>
<dbReference type="Pfam" id="PF13507">
    <property type="entry name" value="GATase_5"/>
    <property type="match status" value="1"/>
</dbReference>
<dbReference type="Gene3D" id="3.30.1330.10">
    <property type="entry name" value="PurM-like, N-terminal domain"/>
    <property type="match status" value="2"/>
</dbReference>
<accession>A0A1S1V7W7</accession>
<dbReference type="CDD" id="cd02203">
    <property type="entry name" value="PurL_repeat1"/>
    <property type="match status" value="1"/>
</dbReference>
<evidence type="ECO:0000259" key="8">
    <source>
        <dbReference type="Pfam" id="PF02769"/>
    </source>
</evidence>
<keyword evidence="6" id="KW-0460">Magnesium</keyword>
<keyword evidence="2" id="KW-0479">Metal-binding</keyword>
<dbReference type="Proteomes" id="UP000180254">
    <property type="component" value="Unassembled WGS sequence"/>
</dbReference>
<dbReference type="STRING" id="39480.EUAN_04900"/>
<evidence type="ECO:0000256" key="7">
    <source>
        <dbReference type="SAM" id="MobiDB-lite"/>
    </source>
</evidence>
<evidence type="ECO:0000313" key="10">
    <source>
        <dbReference type="EMBL" id="OHW62706.1"/>
    </source>
</evidence>
<feature type="domain" description="PurM-like C-terminal" evidence="8">
    <location>
        <begin position="443"/>
        <end position="595"/>
    </location>
</feature>
<dbReference type="InterPro" id="IPR029062">
    <property type="entry name" value="Class_I_gatase-like"/>
</dbReference>
<dbReference type="GO" id="GO:0004642">
    <property type="term" value="F:phosphoribosylformylglycinamidine synthase activity"/>
    <property type="evidence" value="ECO:0007669"/>
    <property type="project" value="UniProtKB-EC"/>
</dbReference>
<dbReference type="NCBIfam" id="TIGR01857">
    <property type="entry name" value="FGAM-synthase"/>
    <property type="match status" value="1"/>
</dbReference>
<feature type="region of interest" description="Disordered" evidence="7">
    <location>
        <begin position="459"/>
        <end position="488"/>
    </location>
</feature>
<dbReference type="InterPro" id="IPR036921">
    <property type="entry name" value="PurM-like_N_sf"/>
</dbReference>
<dbReference type="GO" id="GO:0006164">
    <property type="term" value="P:purine nucleotide biosynthetic process"/>
    <property type="evidence" value="ECO:0007669"/>
    <property type="project" value="UniProtKB-KW"/>
</dbReference>
<evidence type="ECO:0000256" key="1">
    <source>
        <dbReference type="ARBA" id="ARBA00022598"/>
    </source>
</evidence>
<dbReference type="SUPFAM" id="SSF56042">
    <property type="entry name" value="PurM C-terminal domain-like"/>
    <property type="match status" value="2"/>
</dbReference>
<proteinExistence type="predicted"/>
<evidence type="ECO:0000256" key="2">
    <source>
        <dbReference type="ARBA" id="ARBA00022723"/>
    </source>
</evidence>
<dbReference type="InterPro" id="IPR010141">
    <property type="entry name" value="FGAM_synthase"/>
</dbReference>
<evidence type="ECO:0000256" key="3">
    <source>
        <dbReference type="ARBA" id="ARBA00022741"/>
    </source>
</evidence>
<keyword evidence="11" id="KW-1185">Reference proteome</keyword>
<dbReference type="Gene3D" id="3.90.650.10">
    <property type="entry name" value="PurM-like C-terminal domain"/>
    <property type="match status" value="2"/>
</dbReference>
<dbReference type="Gene3D" id="3.40.50.880">
    <property type="match status" value="1"/>
</dbReference>
<evidence type="ECO:0000256" key="4">
    <source>
        <dbReference type="ARBA" id="ARBA00022755"/>
    </source>
</evidence>